<evidence type="ECO:0008006" key="7">
    <source>
        <dbReference type="Google" id="ProtNLM"/>
    </source>
</evidence>
<evidence type="ECO:0000256" key="5">
    <source>
        <dbReference type="SAM" id="MobiDB-lite"/>
    </source>
</evidence>
<dbReference type="PANTHER" id="PTHR47447:SF28">
    <property type="entry name" value="PENTACOTRIPEPTIDE-REPEAT REGION OF PRORP DOMAIN-CONTAINING PROTEIN"/>
    <property type="match status" value="1"/>
</dbReference>
<name>A0A6V7QHZ5_ANACO</name>
<accession>A0A6V7QHZ5</accession>
<gene>
    <name evidence="6" type="ORF">CB5_LOCUS25990</name>
</gene>
<reference evidence="6" key="1">
    <citation type="submission" date="2020-07" db="EMBL/GenBank/DDBJ databases">
        <authorList>
            <person name="Lin J."/>
        </authorList>
    </citation>
    <scope>NUCLEOTIDE SEQUENCE</scope>
</reference>
<evidence type="ECO:0000256" key="3">
    <source>
        <dbReference type="ARBA" id="ARBA00022946"/>
    </source>
</evidence>
<evidence type="ECO:0000256" key="4">
    <source>
        <dbReference type="PROSITE-ProRule" id="PRU00708"/>
    </source>
</evidence>
<dbReference type="InterPro" id="IPR002885">
    <property type="entry name" value="PPR_rpt"/>
</dbReference>
<keyword evidence="2" id="KW-0677">Repeat</keyword>
<evidence type="ECO:0000313" key="6">
    <source>
        <dbReference type="EMBL" id="CAD1842779.1"/>
    </source>
</evidence>
<feature type="repeat" description="PPR" evidence="4">
    <location>
        <begin position="386"/>
        <end position="420"/>
    </location>
</feature>
<dbReference type="AlphaFoldDB" id="A0A6V7QHZ5"/>
<comment type="similarity">
    <text evidence="1">Belongs to the PPR family. P subfamily.</text>
</comment>
<feature type="region of interest" description="Disordered" evidence="5">
    <location>
        <begin position="1"/>
        <end position="55"/>
    </location>
</feature>
<evidence type="ECO:0000256" key="2">
    <source>
        <dbReference type="ARBA" id="ARBA00022737"/>
    </source>
</evidence>
<dbReference type="EMBL" id="LR862136">
    <property type="protein sequence ID" value="CAD1842779.1"/>
    <property type="molecule type" value="Genomic_DNA"/>
</dbReference>
<dbReference type="PANTHER" id="PTHR47447">
    <property type="entry name" value="OS03G0856100 PROTEIN"/>
    <property type="match status" value="1"/>
</dbReference>
<protein>
    <recommendedName>
        <fullName evidence="7">Pentatricopeptide repeat-containing protein</fullName>
    </recommendedName>
</protein>
<keyword evidence="3" id="KW-0809">Transit peptide</keyword>
<organism evidence="6">
    <name type="scientific">Ananas comosus var. bracteatus</name>
    <name type="common">red pineapple</name>
    <dbReference type="NCBI Taxonomy" id="296719"/>
    <lineage>
        <taxon>Eukaryota</taxon>
        <taxon>Viridiplantae</taxon>
        <taxon>Streptophyta</taxon>
        <taxon>Embryophyta</taxon>
        <taxon>Tracheophyta</taxon>
        <taxon>Spermatophyta</taxon>
        <taxon>Magnoliopsida</taxon>
        <taxon>Liliopsida</taxon>
        <taxon>Poales</taxon>
        <taxon>Bromeliaceae</taxon>
        <taxon>Bromelioideae</taxon>
        <taxon>Ananas</taxon>
    </lineage>
</organism>
<feature type="compositionally biased region" description="Polar residues" evidence="5">
    <location>
        <begin position="1"/>
        <end position="13"/>
    </location>
</feature>
<proteinExistence type="inferred from homology"/>
<dbReference type="Gene3D" id="1.25.40.10">
    <property type="entry name" value="Tetratricopeptide repeat domain"/>
    <property type="match status" value="2"/>
</dbReference>
<dbReference type="PROSITE" id="PS51375">
    <property type="entry name" value="PPR"/>
    <property type="match status" value="1"/>
</dbReference>
<dbReference type="InterPro" id="IPR011990">
    <property type="entry name" value="TPR-like_helical_dom_sf"/>
</dbReference>
<evidence type="ECO:0000256" key="1">
    <source>
        <dbReference type="ARBA" id="ARBA00007626"/>
    </source>
</evidence>
<sequence length="486" mass="51151">MGGSSTSSESRQCPTASAPPTPTRPDSGAGDGAKRRGADAYPVADCGAGDGPRRRGSVASFPSYLDAPELPAKLRLICELLASAPSAAAVEPLLDGAAASIPSLSHSDVEHVLRLSYSHPGPALAFFRWSGARHLSHLHSPYSWNLLVDLLGKNLLFPPMWHALHSMHSLSLLSLATFASVFSSLASASASPPDAPLQAFLSLPSFGLARDSAALNSLLSALCRAGRAADARAALPRAAAAAAGARPDADSFAILLEGCEADADPRAARQVLDEMLAALGWDPACAAAFDSFLVTLLGAGPSPAAGLADALQAFDAMQRNGCFPGMKFFRAAIRSCVAARDPRAAPRCGMPCRRGPAAAPPPAQGRKLSEAAAVFTEMVRNEHCPSTGSCQSAVKTFLDAEDWETAEKVWRCMVENGLKPVEESGNMIVERLRGRGLLPEAWKFAEEVIDSGVKLYSSTLSRLRHSLTKVGKGSIHEYLLIKWKAH</sequence>